<dbReference type="InterPro" id="IPR011990">
    <property type="entry name" value="TPR-like_helical_dom_sf"/>
</dbReference>
<dbReference type="InterPro" id="IPR033985">
    <property type="entry name" value="SusD-like_N"/>
</dbReference>
<evidence type="ECO:0000256" key="3">
    <source>
        <dbReference type="ARBA" id="ARBA00022729"/>
    </source>
</evidence>
<evidence type="ECO:0000259" key="7">
    <source>
        <dbReference type="Pfam" id="PF14322"/>
    </source>
</evidence>
<evidence type="ECO:0000256" key="1">
    <source>
        <dbReference type="ARBA" id="ARBA00004442"/>
    </source>
</evidence>
<dbReference type="Gene3D" id="1.25.40.390">
    <property type="match status" value="1"/>
</dbReference>
<organism evidence="8 9">
    <name type="scientific">Niabella ginsenosidivorans</name>
    <dbReference type="NCBI Taxonomy" id="1176587"/>
    <lineage>
        <taxon>Bacteria</taxon>
        <taxon>Pseudomonadati</taxon>
        <taxon>Bacteroidota</taxon>
        <taxon>Chitinophagia</taxon>
        <taxon>Chitinophagales</taxon>
        <taxon>Chitinophagaceae</taxon>
        <taxon>Niabella</taxon>
    </lineage>
</organism>
<proteinExistence type="inferred from homology"/>
<dbReference type="Pfam" id="PF14322">
    <property type="entry name" value="SusD-like_3"/>
    <property type="match status" value="1"/>
</dbReference>
<name>A0A1A9I7M7_9BACT</name>
<protein>
    <submittedName>
        <fullName evidence="8">Starch-binding protein</fullName>
    </submittedName>
</protein>
<evidence type="ECO:0000313" key="8">
    <source>
        <dbReference type="EMBL" id="ANH82701.1"/>
    </source>
</evidence>
<keyword evidence="9" id="KW-1185">Reference proteome</keyword>
<evidence type="ECO:0000256" key="4">
    <source>
        <dbReference type="ARBA" id="ARBA00023136"/>
    </source>
</evidence>
<dbReference type="RefSeq" id="WP_067759359.1">
    <property type="nucleotide sequence ID" value="NZ_CP015772.1"/>
</dbReference>
<dbReference type="STRING" id="1176587.A8C56_18495"/>
<dbReference type="SUPFAM" id="SSF48452">
    <property type="entry name" value="TPR-like"/>
    <property type="match status" value="1"/>
</dbReference>
<evidence type="ECO:0000256" key="2">
    <source>
        <dbReference type="ARBA" id="ARBA00006275"/>
    </source>
</evidence>
<dbReference type="GO" id="GO:0009279">
    <property type="term" value="C:cell outer membrane"/>
    <property type="evidence" value="ECO:0007669"/>
    <property type="project" value="UniProtKB-SubCell"/>
</dbReference>
<gene>
    <name evidence="8" type="ORF">A8C56_18495</name>
</gene>
<feature type="domain" description="RagB/SusD" evidence="6">
    <location>
        <begin position="299"/>
        <end position="594"/>
    </location>
</feature>
<keyword evidence="5" id="KW-0998">Cell outer membrane</keyword>
<dbReference type="KEGG" id="nia:A8C56_18495"/>
<comment type="similarity">
    <text evidence="2">Belongs to the SusD family.</text>
</comment>
<dbReference type="AlphaFoldDB" id="A0A1A9I7M7"/>
<reference evidence="8 9" key="1">
    <citation type="submission" date="2016-05" db="EMBL/GenBank/DDBJ databases">
        <title>Niabella ginsenosidivorans BS26 whole genome sequencing.</title>
        <authorList>
            <person name="Im W.T."/>
            <person name="Siddiqi M.Z."/>
        </authorList>
    </citation>
    <scope>NUCLEOTIDE SEQUENCE [LARGE SCALE GENOMIC DNA]</scope>
    <source>
        <strain evidence="8 9">BS26</strain>
    </source>
</reference>
<keyword evidence="3" id="KW-0732">Signal</keyword>
<dbReference type="Proteomes" id="UP000077667">
    <property type="component" value="Chromosome"/>
</dbReference>
<accession>A0A1A9I7M7</accession>
<comment type="subcellular location">
    <subcellularLocation>
        <location evidence="1">Cell outer membrane</location>
    </subcellularLocation>
</comment>
<dbReference type="OrthoDB" id="5694214at2"/>
<dbReference type="EMBL" id="CP015772">
    <property type="protein sequence ID" value="ANH82701.1"/>
    <property type="molecule type" value="Genomic_DNA"/>
</dbReference>
<feature type="domain" description="SusD-like N-terminal" evidence="7">
    <location>
        <begin position="95"/>
        <end position="195"/>
    </location>
</feature>
<evidence type="ECO:0000313" key="9">
    <source>
        <dbReference type="Proteomes" id="UP000077667"/>
    </source>
</evidence>
<dbReference type="Pfam" id="PF07980">
    <property type="entry name" value="SusD_RagB"/>
    <property type="match status" value="1"/>
</dbReference>
<dbReference type="InterPro" id="IPR012944">
    <property type="entry name" value="SusD_RagB_dom"/>
</dbReference>
<evidence type="ECO:0000259" key="6">
    <source>
        <dbReference type="Pfam" id="PF07980"/>
    </source>
</evidence>
<sequence>MKKIVCYTLIIFLLTKCSKVLDVPNLTGYDPSLVLSDSNVANAYIGNIYASVFGNWSVGADAQSEQLTGIPFPASAVTVTDAGPLTAIPGGGDGGANNDWTNNYKRIRLVNQGIINANAGGLTETVKNKLLGQFYFLRAYIYFGMVKTYGGVPYLKVPQDRYEDSLNIARNSTSECFDFIMQDLDSALALLPQHILPSTADWGRIDGNFALAFKAKVLLYKASPQFNPSNPWNNRYWNEAYTINKKAYDDLKNQGYQLVEDYAQIALSEKNSEVVFSVINQFPNKVAAWDNGARPGSLSRGPASTGPTWELVKAFPMKDGKLYNDPSGHYYSSDEQFLQKFWMNRDPRFEKSVLWNAKVFPVAGTASGYRQYTSVGIADALDNYGINPNSATKSENNNRYSGFFILKSCNLALTQAQVQQYDVDYNVMRFAEVMLNYAETANETGHTAEALDILKQIRQRAGIEPGNDGKYGIAAASREEVRKALMDERNIEFCFEGLRFSDLRRWRMFNVLDNKKKHGVEAIAINANGTEMPLTQARPLAQANELTEANFKYSILETPRSGVNVNTLPDSYYFAPIQQSVLAADSKLQQNKDWGGAFDPTLN</sequence>
<keyword evidence="4" id="KW-0472">Membrane</keyword>
<evidence type="ECO:0000256" key="5">
    <source>
        <dbReference type="ARBA" id="ARBA00023237"/>
    </source>
</evidence>